<dbReference type="GO" id="GO:0005634">
    <property type="term" value="C:nucleus"/>
    <property type="evidence" value="ECO:0007669"/>
    <property type="project" value="UniProtKB-SubCell"/>
</dbReference>
<dbReference type="InterPro" id="IPR008889">
    <property type="entry name" value="VQ"/>
</dbReference>
<protein>
    <submittedName>
        <fullName evidence="6">VQ motif-containing protein 11-like</fullName>
    </submittedName>
</protein>
<evidence type="ECO:0000256" key="3">
    <source>
        <dbReference type="ARBA" id="ARBA00023242"/>
    </source>
</evidence>
<keyword evidence="7" id="KW-1185">Reference proteome</keyword>
<dbReference type="InterPro" id="IPR039611">
    <property type="entry name" value="VQ_4/11/13/19/31/33"/>
</dbReference>
<feature type="domain" description="VQ" evidence="5">
    <location>
        <begin position="26"/>
        <end position="49"/>
    </location>
</feature>
<dbReference type="PANTHER" id="PTHR33402:SF19">
    <property type="entry name" value="VQ MOTIF-CONTAINING PROTEIN 11"/>
    <property type="match status" value="1"/>
</dbReference>
<comment type="subcellular location">
    <subcellularLocation>
        <location evidence="1">Nucleus</location>
    </subcellularLocation>
</comment>
<feature type="compositionally biased region" description="Low complexity" evidence="4">
    <location>
        <begin position="1"/>
        <end position="15"/>
    </location>
</feature>
<dbReference type="AlphaFoldDB" id="A0ABD1HFT1"/>
<evidence type="ECO:0000259" key="5">
    <source>
        <dbReference type="Pfam" id="PF05678"/>
    </source>
</evidence>
<organism evidence="6 7">
    <name type="scientific">Salvia divinorum</name>
    <name type="common">Maria pastora</name>
    <name type="synonym">Diviner's sage</name>
    <dbReference type="NCBI Taxonomy" id="28513"/>
    <lineage>
        <taxon>Eukaryota</taxon>
        <taxon>Viridiplantae</taxon>
        <taxon>Streptophyta</taxon>
        <taxon>Embryophyta</taxon>
        <taxon>Tracheophyta</taxon>
        <taxon>Spermatophyta</taxon>
        <taxon>Magnoliopsida</taxon>
        <taxon>eudicotyledons</taxon>
        <taxon>Gunneridae</taxon>
        <taxon>Pentapetalae</taxon>
        <taxon>asterids</taxon>
        <taxon>lamiids</taxon>
        <taxon>Lamiales</taxon>
        <taxon>Lamiaceae</taxon>
        <taxon>Nepetoideae</taxon>
        <taxon>Mentheae</taxon>
        <taxon>Salviinae</taxon>
        <taxon>Salvia</taxon>
        <taxon>Salvia subgen. Calosphace</taxon>
    </lineage>
</organism>
<comment type="caution">
    <text evidence="6">The sequence shown here is derived from an EMBL/GenBank/DDBJ whole genome shotgun (WGS) entry which is preliminary data.</text>
</comment>
<reference evidence="6 7" key="1">
    <citation type="submission" date="2024-06" db="EMBL/GenBank/DDBJ databases">
        <title>A chromosome level genome sequence of Diviner's sage (Salvia divinorum).</title>
        <authorList>
            <person name="Ford S.A."/>
            <person name="Ro D.-K."/>
            <person name="Ness R.W."/>
            <person name="Phillips M.A."/>
        </authorList>
    </citation>
    <scope>NUCLEOTIDE SEQUENCE [LARGE SCALE GENOMIC DNA]</scope>
    <source>
        <strain evidence="6">SAF-2024a</strain>
        <tissue evidence="6">Leaf</tissue>
    </source>
</reference>
<feature type="region of interest" description="Disordered" evidence="4">
    <location>
        <begin position="1"/>
        <end position="30"/>
    </location>
</feature>
<dbReference type="Proteomes" id="UP001567538">
    <property type="component" value="Unassembled WGS sequence"/>
</dbReference>
<evidence type="ECO:0000256" key="4">
    <source>
        <dbReference type="SAM" id="MobiDB-lite"/>
    </source>
</evidence>
<evidence type="ECO:0000313" key="7">
    <source>
        <dbReference type="Proteomes" id="UP001567538"/>
    </source>
</evidence>
<feature type="region of interest" description="Disordered" evidence="4">
    <location>
        <begin position="75"/>
        <end position="155"/>
    </location>
</feature>
<name>A0ABD1HFT1_SALDI</name>
<dbReference type="PANTHER" id="PTHR33402">
    <property type="entry name" value="VQ MOTIF-CONTAINING PROTEIN 11-LIKE"/>
    <property type="match status" value="1"/>
</dbReference>
<accession>A0ABD1HFT1</accession>
<sequence>MAASSSPNNSSNRSAIHSLSNGHDPDTTFVQTDPETFREVVQRLTGAAAGSRDSAAFNLHERRTTVRELKIKLQSHNGGGGALHSLSSTASNRRAVMESPVSPLEYAGSPATPTDEEERAIAEKGFYLHPNPFGTPAGSDPPELLPLFPLHSPIN</sequence>
<evidence type="ECO:0000256" key="2">
    <source>
        <dbReference type="ARBA" id="ARBA00022553"/>
    </source>
</evidence>
<keyword evidence="3" id="KW-0539">Nucleus</keyword>
<dbReference type="EMBL" id="JBEAFC010000006">
    <property type="protein sequence ID" value="KAL1554138.1"/>
    <property type="molecule type" value="Genomic_DNA"/>
</dbReference>
<evidence type="ECO:0000256" key="1">
    <source>
        <dbReference type="ARBA" id="ARBA00004123"/>
    </source>
</evidence>
<gene>
    <name evidence="6" type="ORF">AAHA92_14731</name>
</gene>
<proteinExistence type="predicted"/>
<dbReference type="Pfam" id="PF05678">
    <property type="entry name" value="VQ"/>
    <property type="match status" value="1"/>
</dbReference>
<keyword evidence="2" id="KW-0597">Phosphoprotein</keyword>
<evidence type="ECO:0000313" key="6">
    <source>
        <dbReference type="EMBL" id="KAL1554138.1"/>
    </source>
</evidence>